<evidence type="ECO:0000313" key="1">
    <source>
        <dbReference type="Ensembl" id="ENSFCTP00005031217.1"/>
    </source>
</evidence>
<name>A0ABI7Y8W1_FELCA</name>
<sequence>MGWSQDLFRALWRALSKEAKEQVGTDRFGNKYYYVPGYRNWRGWNVLNISVKSIWSSGSFRIIIPLLIFYLDDLSIDVLTSRFILLTSSSIIFLITS</sequence>
<dbReference type="PANTHER" id="PTHR32470:SF2">
    <property type="entry name" value="NADH DEHYDROGENASE [UBIQUINONE] 1 ALPHA SUBCOMPLEX ASSEMBLY FACTOR 2"/>
    <property type="match status" value="1"/>
</dbReference>
<protein>
    <recommendedName>
        <fullName evidence="3">NADH dehydrogenase [ubiquinone] 1 alpha subcomplex assembly factor 2</fullName>
    </recommendedName>
</protein>
<keyword evidence="2" id="KW-1185">Reference proteome</keyword>
<accession>A0ABI7Y8W1</accession>
<proteinExistence type="predicted"/>
<evidence type="ECO:0000313" key="2">
    <source>
        <dbReference type="Proteomes" id="UP000823872"/>
    </source>
</evidence>
<dbReference type="InterPro" id="IPR052618">
    <property type="entry name" value="ComplexI_NDUFA12"/>
</dbReference>
<reference evidence="1" key="3">
    <citation type="submission" date="2025-09" db="UniProtKB">
        <authorList>
            <consortium name="Ensembl"/>
        </authorList>
    </citation>
    <scope>IDENTIFICATION</scope>
    <source>
        <strain evidence="1">breed Abyssinian</strain>
    </source>
</reference>
<organism evidence="1 2">
    <name type="scientific">Felis catus</name>
    <name type="common">Cat</name>
    <name type="synonym">Felis silvestris catus</name>
    <dbReference type="NCBI Taxonomy" id="9685"/>
    <lineage>
        <taxon>Eukaryota</taxon>
        <taxon>Metazoa</taxon>
        <taxon>Chordata</taxon>
        <taxon>Craniata</taxon>
        <taxon>Vertebrata</taxon>
        <taxon>Euteleostomi</taxon>
        <taxon>Mammalia</taxon>
        <taxon>Eutheria</taxon>
        <taxon>Laurasiatheria</taxon>
        <taxon>Carnivora</taxon>
        <taxon>Feliformia</taxon>
        <taxon>Felidae</taxon>
        <taxon>Felinae</taxon>
        <taxon>Felis</taxon>
    </lineage>
</organism>
<dbReference type="Ensembl" id="ENSFCTT00005043846.1">
    <property type="protein sequence ID" value="ENSFCTP00005031217.1"/>
    <property type="gene ID" value="ENSFCTG00005015371.1"/>
</dbReference>
<dbReference type="PANTHER" id="PTHR32470">
    <property type="entry name" value="ADH DEHYDROGENASE [UBIQUINONE] 1 ALPHA SUBCOMPLEX ASSEMBLY FACTOR 2"/>
    <property type="match status" value="1"/>
</dbReference>
<dbReference type="Proteomes" id="UP000823872">
    <property type="component" value="Chromosome A1"/>
</dbReference>
<evidence type="ECO:0008006" key="3">
    <source>
        <dbReference type="Google" id="ProtNLM"/>
    </source>
</evidence>
<reference evidence="1" key="2">
    <citation type="submission" date="2025-08" db="UniProtKB">
        <authorList>
            <consortium name="Ensembl"/>
        </authorList>
    </citation>
    <scope>IDENTIFICATION</scope>
    <source>
        <strain evidence="1">breed Abyssinian</strain>
    </source>
</reference>
<dbReference type="GeneTree" id="ENSGT01000000214793"/>
<reference evidence="1 2" key="1">
    <citation type="submission" date="2021-02" db="EMBL/GenBank/DDBJ databases">
        <title>Safari Cat Assemblies.</title>
        <authorList>
            <person name="Bredemeyer K.R."/>
            <person name="Murphy W.J."/>
        </authorList>
    </citation>
    <scope>NUCLEOTIDE SEQUENCE [LARGE SCALE GENOMIC DNA]</scope>
</reference>